<dbReference type="EMBL" id="CP159837">
    <property type="protein sequence ID" value="XCM34805.1"/>
    <property type="molecule type" value="Genomic_DNA"/>
</dbReference>
<evidence type="ECO:0000259" key="1">
    <source>
        <dbReference type="Pfam" id="PF26355"/>
    </source>
</evidence>
<feature type="domain" description="vWA-MoxR associated protein N-terminal HTH" evidence="1">
    <location>
        <begin position="1"/>
        <end position="82"/>
    </location>
</feature>
<name>A0AAU8J6R0_9CYAN</name>
<evidence type="ECO:0000313" key="2">
    <source>
        <dbReference type="EMBL" id="XCM34805.1"/>
    </source>
</evidence>
<proteinExistence type="predicted"/>
<accession>A0AAU8J6R0</accession>
<dbReference type="InterPro" id="IPR058651">
    <property type="entry name" value="HTH_VMAP-M9"/>
</dbReference>
<reference evidence="2" key="1">
    <citation type="submission" date="2024-07" db="EMBL/GenBank/DDBJ databases">
        <authorList>
            <person name="Kim Y.J."/>
            <person name="Jeong J.Y."/>
        </authorList>
    </citation>
    <scope>NUCLEOTIDE SEQUENCE</scope>
    <source>
        <strain evidence="2">GIHE-MW2</strain>
    </source>
</reference>
<sequence>MDINEALRVADELVLAKTGKHLDNLQQEILRGSWQGKKYSQIAKEFKCGDRHVGNVASKLWQMISEILEENVTKSRACHQLEDLTKSRRNAEVEAENFLDHQVNYAPLRSQRRPMGKN</sequence>
<dbReference type="AlphaFoldDB" id="A0AAU8J6R0"/>
<dbReference type="Pfam" id="PF26355">
    <property type="entry name" value="HTH_VMAP-M9"/>
    <property type="match status" value="1"/>
</dbReference>
<organism evidence="2">
    <name type="scientific">Planktothricoides raciborskii GIHE-MW2</name>
    <dbReference type="NCBI Taxonomy" id="2792601"/>
    <lineage>
        <taxon>Bacteria</taxon>
        <taxon>Bacillati</taxon>
        <taxon>Cyanobacteriota</taxon>
        <taxon>Cyanophyceae</taxon>
        <taxon>Oscillatoriophycideae</taxon>
        <taxon>Oscillatoriales</taxon>
        <taxon>Oscillatoriaceae</taxon>
        <taxon>Planktothricoides</taxon>
    </lineage>
</organism>
<gene>
    <name evidence="2" type="ORF">ABWT76_003444</name>
</gene>
<dbReference type="RefSeq" id="WP_354634679.1">
    <property type="nucleotide sequence ID" value="NZ_CP159837.1"/>
</dbReference>
<protein>
    <recommendedName>
        <fullName evidence="1">vWA-MoxR associated protein N-terminal HTH domain-containing protein</fullName>
    </recommendedName>
</protein>